<dbReference type="AlphaFoldDB" id="A0A1J1HEY8"/>
<accession>A0A1J1HEY8</accession>
<sequence>MINSIKAMEHLTHKRRKNSDNMFLMFSSSTSQYIRNFPKVKREKRDALMDGNEVLALDIMPNLFMNIWLLY</sequence>
<reference evidence="1 2" key="1">
    <citation type="submission" date="2015-04" db="EMBL/GenBank/DDBJ databases">
        <authorList>
            <person name="Syromyatnikov M.Y."/>
            <person name="Popov V.N."/>
        </authorList>
    </citation>
    <scope>NUCLEOTIDE SEQUENCE [LARGE SCALE GENOMIC DNA]</scope>
</reference>
<name>A0A1J1HEY8_9DIPT</name>
<gene>
    <name evidence="1" type="ORF">CLUMA_CG000252</name>
</gene>
<proteinExistence type="predicted"/>
<evidence type="ECO:0000313" key="1">
    <source>
        <dbReference type="EMBL" id="CRK86565.1"/>
    </source>
</evidence>
<dbReference type="Proteomes" id="UP000183832">
    <property type="component" value="Unassembled WGS sequence"/>
</dbReference>
<evidence type="ECO:0000313" key="2">
    <source>
        <dbReference type="Proteomes" id="UP000183832"/>
    </source>
</evidence>
<dbReference type="EMBL" id="CVRI01000001">
    <property type="protein sequence ID" value="CRK86565.1"/>
    <property type="molecule type" value="Genomic_DNA"/>
</dbReference>
<keyword evidence="2" id="KW-1185">Reference proteome</keyword>
<protein>
    <submittedName>
        <fullName evidence="1">CLUMA_CG000252, isoform A</fullName>
    </submittedName>
</protein>
<organism evidence="1 2">
    <name type="scientific">Clunio marinus</name>
    <dbReference type="NCBI Taxonomy" id="568069"/>
    <lineage>
        <taxon>Eukaryota</taxon>
        <taxon>Metazoa</taxon>
        <taxon>Ecdysozoa</taxon>
        <taxon>Arthropoda</taxon>
        <taxon>Hexapoda</taxon>
        <taxon>Insecta</taxon>
        <taxon>Pterygota</taxon>
        <taxon>Neoptera</taxon>
        <taxon>Endopterygota</taxon>
        <taxon>Diptera</taxon>
        <taxon>Nematocera</taxon>
        <taxon>Chironomoidea</taxon>
        <taxon>Chironomidae</taxon>
        <taxon>Clunio</taxon>
    </lineage>
</organism>